<dbReference type="SUPFAM" id="SSF51569">
    <property type="entry name" value="Aldolase"/>
    <property type="match status" value="1"/>
</dbReference>
<dbReference type="InterPro" id="IPR050246">
    <property type="entry name" value="Class_II_FBP_aldolase"/>
</dbReference>
<dbReference type="Pfam" id="PF01116">
    <property type="entry name" value="F_bP_aldolase"/>
    <property type="match status" value="1"/>
</dbReference>
<accession>A0A1G2UT17</accession>
<dbReference type="PANTHER" id="PTHR30304">
    <property type="entry name" value="D-TAGATOSE-1,6-BISPHOSPHATE ALDOLASE"/>
    <property type="match status" value="1"/>
</dbReference>
<dbReference type="EMBL" id="MHWT01000014">
    <property type="protein sequence ID" value="OHB12534.1"/>
    <property type="molecule type" value="Genomic_DNA"/>
</dbReference>
<evidence type="ECO:0000313" key="3">
    <source>
        <dbReference type="EMBL" id="OHB12534.1"/>
    </source>
</evidence>
<organism evidence="3 4">
    <name type="scientific">Candidatus Zambryskibacteria bacterium RIFCSPLOWO2_12_FULL_39_23</name>
    <dbReference type="NCBI Taxonomy" id="1802776"/>
    <lineage>
        <taxon>Bacteria</taxon>
        <taxon>Candidatus Zambryskiibacteriota</taxon>
    </lineage>
</organism>
<dbReference type="CDD" id="cd00947">
    <property type="entry name" value="TBP_aldolase_IIB"/>
    <property type="match status" value="1"/>
</dbReference>
<proteinExistence type="predicted"/>
<feature type="binding site" evidence="2">
    <location>
        <position position="187"/>
    </location>
    <ligand>
        <name>Zn(2+)</name>
        <dbReference type="ChEBI" id="CHEBI:29105"/>
        <label>1</label>
        <note>catalytic</note>
    </ligand>
</feature>
<feature type="binding site" evidence="2">
    <location>
        <position position="104"/>
    </location>
    <ligand>
        <name>Zn(2+)</name>
        <dbReference type="ChEBI" id="CHEBI:29105"/>
        <label>2</label>
    </ligand>
</feature>
<dbReference type="InterPro" id="IPR000771">
    <property type="entry name" value="FBA_II"/>
</dbReference>
<dbReference type="Gene3D" id="3.20.20.70">
    <property type="entry name" value="Aldolase class I"/>
    <property type="match status" value="1"/>
</dbReference>
<dbReference type="NCBIfam" id="TIGR00167">
    <property type="entry name" value="cbbA"/>
    <property type="match status" value="1"/>
</dbReference>
<dbReference type="PIRSF" id="PIRSF001359">
    <property type="entry name" value="F_bP_aldolase_II"/>
    <property type="match status" value="1"/>
</dbReference>
<comment type="cofactor">
    <cofactor evidence="2">
        <name>Zn(2+)</name>
        <dbReference type="ChEBI" id="CHEBI:29105"/>
    </cofactor>
    <text evidence="2">Binds 2 Zn(2+) ions per subunit. One is catalytic and the other provides a structural contribution.</text>
</comment>
<gene>
    <name evidence="3" type="ORF">A3G99_01800</name>
</gene>
<protein>
    <submittedName>
        <fullName evidence="3">Tagatose-bisphosphate aldolase</fullName>
    </submittedName>
</protein>
<dbReference type="InterPro" id="IPR013785">
    <property type="entry name" value="Aldolase_TIM"/>
</dbReference>
<feature type="binding site" evidence="2">
    <location>
        <position position="217"/>
    </location>
    <ligand>
        <name>Zn(2+)</name>
        <dbReference type="ChEBI" id="CHEBI:29105"/>
        <label>1</label>
        <note>catalytic</note>
    </ligand>
</feature>
<feature type="binding site" evidence="2">
    <location>
        <position position="83"/>
    </location>
    <ligand>
        <name>Zn(2+)</name>
        <dbReference type="ChEBI" id="CHEBI:29105"/>
        <label>1</label>
        <note>catalytic</note>
    </ligand>
</feature>
<name>A0A1G2UT17_9BACT</name>
<dbReference type="GO" id="GO:0016832">
    <property type="term" value="F:aldehyde-lyase activity"/>
    <property type="evidence" value="ECO:0007669"/>
    <property type="project" value="InterPro"/>
</dbReference>
<comment type="caution">
    <text evidence="3">The sequence shown here is derived from an EMBL/GenBank/DDBJ whole genome shotgun (WGS) entry which is preliminary data.</text>
</comment>
<feature type="active site" description="Proton donor" evidence="1">
    <location>
        <position position="82"/>
    </location>
</feature>
<dbReference type="AlphaFoldDB" id="A0A1G2UT17"/>
<evidence type="ECO:0000256" key="2">
    <source>
        <dbReference type="PIRSR" id="PIRSR001359-3"/>
    </source>
</evidence>
<sequence length="290" mass="31824">MKMKTLRECIAEARERKVAIGHFNISNVESLWGIFKAAQSLNVPVIIGVSEGERDFVGVRQVVALVKSIREEFQYPIFLNADHTYSFDRVKEAIDAGFDSVIFDGAKLSFEENIKIAKQCVKYARNCGREVLVEGELGFIGTSSKILDAIPEGVDLSEKSLTDPAKAKEFVELTGVDMLAPAVGNFHGVLRSGVDPKLNIEKVKQISSAVGIPLVLHGGSGNSEDDFKKAIANGISIVHINTEIRVAYRDAVKKSLQEDPEEVAPYKFLKPGVKAVQDVVTSKLKFFNNL</sequence>
<dbReference type="GO" id="GO:0008270">
    <property type="term" value="F:zinc ion binding"/>
    <property type="evidence" value="ECO:0007669"/>
    <property type="project" value="InterPro"/>
</dbReference>
<keyword evidence="2" id="KW-0862">Zinc</keyword>
<reference evidence="3 4" key="1">
    <citation type="journal article" date="2016" name="Nat. Commun.">
        <title>Thousands of microbial genomes shed light on interconnected biogeochemical processes in an aquifer system.</title>
        <authorList>
            <person name="Anantharaman K."/>
            <person name="Brown C.T."/>
            <person name="Hug L.A."/>
            <person name="Sharon I."/>
            <person name="Castelle C.J."/>
            <person name="Probst A.J."/>
            <person name="Thomas B.C."/>
            <person name="Singh A."/>
            <person name="Wilkins M.J."/>
            <person name="Karaoz U."/>
            <person name="Brodie E.L."/>
            <person name="Williams K.H."/>
            <person name="Hubbard S.S."/>
            <person name="Banfield J.F."/>
        </authorList>
    </citation>
    <scope>NUCLEOTIDE SEQUENCE [LARGE SCALE GENOMIC DNA]</scope>
</reference>
<keyword evidence="2" id="KW-0479">Metal-binding</keyword>
<dbReference type="Proteomes" id="UP000176558">
    <property type="component" value="Unassembled WGS sequence"/>
</dbReference>
<feature type="binding site" evidence="2">
    <location>
        <position position="136"/>
    </location>
    <ligand>
        <name>Zn(2+)</name>
        <dbReference type="ChEBI" id="CHEBI:29105"/>
        <label>2</label>
    </ligand>
</feature>
<dbReference type="PANTHER" id="PTHR30304:SF0">
    <property type="entry name" value="D-TAGATOSE-1,6-BISPHOSPHATE ALDOLASE SUBUNIT GATY-RELATED"/>
    <property type="match status" value="1"/>
</dbReference>
<evidence type="ECO:0000313" key="4">
    <source>
        <dbReference type="Proteomes" id="UP000176558"/>
    </source>
</evidence>
<dbReference type="GO" id="GO:0005975">
    <property type="term" value="P:carbohydrate metabolic process"/>
    <property type="evidence" value="ECO:0007669"/>
    <property type="project" value="InterPro"/>
</dbReference>
<evidence type="ECO:0000256" key="1">
    <source>
        <dbReference type="PIRSR" id="PIRSR001359-1"/>
    </source>
</evidence>